<feature type="active site" description="Nucleophile" evidence="9">
    <location>
        <position position="265"/>
    </location>
</feature>
<keyword evidence="6 8" id="KW-0520">NAD</keyword>
<dbReference type="Pfam" id="PF03720">
    <property type="entry name" value="UDPG_MGDP_dh_C"/>
    <property type="match status" value="1"/>
</dbReference>
<evidence type="ECO:0000256" key="11">
    <source>
        <dbReference type="PIRSR" id="PIRSR500134-3"/>
    </source>
</evidence>
<evidence type="ECO:0000256" key="10">
    <source>
        <dbReference type="PIRSR" id="PIRSR500134-2"/>
    </source>
</evidence>
<dbReference type="PIRSF" id="PIRSF000124">
    <property type="entry name" value="UDPglc_GDPman_dh"/>
    <property type="match status" value="1"/>
</dbReference>
<evidence type="ECO:0000256" key="1">
    <source>
        <dbReference type="ARBA" id="ARBA00004701"/>
    </source>
</evidence>
<evidence type="ECO:0000256" key="5">
    <source>
        <dbReference type="ARBA" id="ARBA00023002"/>
    </source>
</evidence>
<dbReference type="InterPro" id="IPR008927">
    <property type="entry name" value="6-PGluconate_DH-like_C_sf"/>
</dbReference>
<dbReference type="SUPFAM" id="SSF51735">
    <property type="entry name" value="NAD(P)-binding Rossmann-fold domains"/>
    <property type="match status" value="1"/>
</dbReference>
<evidence type="ECO:0000256" key="2">
    <source>
        <dbReference type="ARBA" id="ARBA00006601"/>
    </source>
</evidence>
<protein>
    <recommendedName>
        <fullName evidence="4 8">UDP-glucose 6-dehydrogenase</fullName>
        <ecNumber evidence="3 8">1.1.1.22</ecNumber>
    </recommendedName>
</protein>
<evidence type="ECO:0000256" key="6">
    <source>
        <dbReference type="ARBA" id="ARBA00023027"/>
    </source>
</evidence>
<evidence type="ECO:0000256" key="4">
    <source>
        <dbReference type="ARBA" id="ARBA00015132"/>
    </source>
</evidence>
<dbReference type="InterPro" id="IPR036291">
    <property type="entry name" value="NAD(P)-bd_dom_sf"/>
</dbReference>
<evidence type="ECO:0000259" key="12">
    <source>
        <dbReference type="SMART" id="SM00984"/>
    </source>
</evidence>
<feature type="binding site" evidence="11">
    <location>
        <position position="35"/>
    </location>
    <ligand>
        <name>NAD(+)</name>
        <dbReference type="ChEBI" id="CHEBI:57540"/>
    </ligand>
</feature>
<dbReference type="InterPro" id="IPR017476">
    <property type="entry name" value="UDP-Glc/GDP-Man"/>
</dbReference>
<feature type="binding site" evidence="11">
    <location>
        <position position="124"/>
    </location>
    <ligand>
        <name>NAD(+)</name>
        <dbReference type="ChEBI" id="CHEBI:57540"/>
    </ligand>
</feature>
<dbReference type="InterPro" id="IPR028357">
    <property type="entry name" value="UDPglc_DH_bac"/>
</dbReference>
<dbReference type="PANTHER" id="PTHR43750">
    <property type="entry name" value="UDP-GLUCOSE 6-DEHYDROGENASE TUAD"/>
    <property type="match status" value="1"/>
</dbReference>
<dbReference type="Pfam" id="PF03721">
    <property type="entry name" value="UDPG_MGDP_dh_N"/>
    <property type="match status" value="1"/>
</dbReference>
<dbReference type="RefSeq" id="WP_002569811.1">
    <property type="nucleotide sequence ID" value="NZ_DS480686.1"/>
</dbReference>
<evidence type="ECO:0000256" key="8">
    <source>
        <dbReference type="PIRNR" id="PIRNR000124"/>
    </source>
</evidence>
<evidence type="ECO:0000256" key="3">
    <source>
        <dbReference type="ARBA" id="ARBA00012954"/>
    </source>
</evidence>
<feature type="binding site" evidence="10">
    <location>
        <position position="209"/>
    </location>
    <ligand>
        <name>substrate</name>
    </ligand>
</feature>
<feature type="binding site" evidence="10">
    <location>
        <position position="416"/>
    </location>
    <ligand>
        <name>substrate</name>
    </ligand>
</feature>
<gene>
    <name evidence="13" type="ORF">CLOBOL_03352</name>
</gene>
<reference evidence="13 14" key="1">
    <citation type="submission" date="2007-08" db="EMBL/GenBank/DDBJ databases">
        <authorList>
            <person name="Fulton L."/>
            <person name="Clifton S."/>
            <person name="Fulton B."/>
            <person name="Xu J."/>
            <person name="Minx P."/>
            <person name="Pepin K.H."/>
            <person name="Johnson M."/>
            <person name="Thiruvilangam P."/>
            <person name="Bhonagiri V."/>
            <person name="Nash W.E."/>
            <person name="Mardis E.R."/>
            <person name="Wilson R.K."/>
        </authorList>
    </citation>
    <scope>NUCLEOTIDE SEQUENCE [LARGE SCALE GENOMIC DNA]</scope>
    <source>
        <strain evidence="14">ATCC BAA-613 / DSM 15670 / CCUG 46953 / JCM 12243 / WAL 16351</strain>
    </source>
</reference>
<dbReference type="SMART" id="SM00984">
    <property type="entry name" value="UDPG_MGDP_dh_C"/>
    <property type="match status" value="1"/>
</dbReference>
<evidence type="ECO:0000256" key="7">
    <source>
        <dbReference type="ARBA" id="ARBA00047473"/>
    </source>
</evidence>
<dbReference type="PANTHER" id="PTHR43750:SF2">
    <property type="entry name" value="UDP-GLUCOSE 6-DEHYDROGENASE"/>
    <property type="match status" value="1"/>
</dbReference>
<dbReference type="SUPFAM" id="SSF48179">
    <property type="entry name" value="6-phosphogluconate dehydrogenase C-terminal domain-like"/>
    <property type="match status" value="1"/>
</dbReference>
<dbReference type="PaxDb" id="411902-CLOBOL_03352"/>
<feature type="binding site" evidence="11">
    <location>
        <position position="89"/>
    </location>
    <ligand>
        <name>NAD(+)</name>
        <dbReference type="ChEBI" id="CHEBI:57540"/>
    </ligand>
</feature>
<dbReference type="InterPro" id="IPR014026">
    <property type="entry name" value="UDP-Glc/GDP-Man_DH_dimer"/>
</dbReference>
<reference evidence="13 14" key="2">
    <citation type="submission" date="2007-09" db="EMBL/GenBank/DDBJ databases">
        <title>Draft genome sequence of Clostridium bolteae (ATCC BAA-613).</title>
        <authorList>
            <person name="Sudarsanam P."/>
            <person name="Ley R."/>
            <person name="Guruge J."/>
            <person name="Turnbaugh P.J."/>
            <person name="Mahowald M."/>
            <person name="Liep D."/>
            <person name="Gordon J."/>
        </authorList>
    </citation>
    <scope>NUCLEOTIDE SEQUENCE [LARGE SCALE GENOMIC DNA]</scope>
    <source>
        <strain evidence="14">ATCC BAA-613 / DSM 15670 / CCUG 46953 / JCM 12243 / WAL 16351</strain>
    </source>
</reference>
<dbReference type="InterPro" id="IPR013328">
    <property type="entry name" value="6PGD_dom2"/>
</dbReference>
<evidence type="ECO:0000256" key="9">
    <source>
        <dbReference type="PIRSR" id="PIRSR500134-1"/>
    </source>
</evidence>
<dbReference type="Pfam" id="PF00984">
    <property type="entry name" value="UDPG_MGDP_dh"/>
    <property type="match status" value="1"/>
</dbReference>
<sequence length="416" mass="46980">MREFKDLKIAVAGTGYVGLSIATLLAQHHKVIAVDIILEKVELINNRKSPIQDDYIEKYLAEKDLNLTATLDAKESYADADFVVIAAPTNYDSKKNFFDTSAVENVIGLVMEYAPDAIMVIKSTIPVGYTKSIREKTGSKNIIFSPEFLRESKALYDNLYPSRIIVGTDMEDERLAEAAHTFAELLQEGAIKENIDTLFMGFTEAEAVKLFANTYLALRVAYFNELDTYAEMKGLNTQQIIKGVCLDPRVGDFYNNPSFGYGGYCLPKDTKQLLVNYQDVPENLIEAIVESNRTRKDFIADRVLEIAGAYGANDSWDESREKEVVVGVYRLTMKSNSDNFRQSSIQGVMKRIKAKGAIVIIYEPTMKDGDTFFGSKVVNDLDEFKRQSQAIIANRYDKCLDEVKEKVYTRDIFQRD</sequence>
<dbReference type="Gene3D" id="1.10.1040.10">
    <property type="entry name" value="N-(1-d-carboxylethyl)-l-norvaline Dehydrogenase, domain 2"/>
    <property type="match status" value="1"/>
</dbReference>
<comment type="caution">
    <text evidence="13">The sequence shown here is derived from an EMBL/GenBank/DDBJ whole genome shotgun (WGS) entry which is preliminary data.</text>
</comment>
<dbReference type="EC" id="1.1.1.22" evidence="3 8"/>
<feature type="binding site" evidence="11">
    <location>
        <position position="151"/>
    </location>
    <ligand>
        <name>NAD(+)</name>
        <dbReference type="ChEBI" id="CHEBI:57540"/>
    </ligand>
</feature>
<dbReference type="GO" id="GO:0051287">
    <property type="term" value="F:NAD binding"/>
    <property type="evidence" value="ECO:0007669"/>
    <property type="project" value="InterPro"/>
</dbReference>
<feature type="binding site" evidence="10">
    <location>
        <position position="333"/>
    </location>
    <ligand>
        <name>substrate</name>
    </ligand>
</feature>
<dbReference type="HOGENOM" id="CLU_023810_2_0_9"/>
<proteinExistence type="inferred from homology"/>
<dbReference type="NCBIfam" id="TIGR03026">
    <property type="entry name" value="NDP-sugDHase"/>
    <property type="match status" value="1"/>
</dbReference>
<feature type="binding site" evidence="11">
    <location>
        <position position="40"/>
    </location>
    <ligand>
        <name>NAD(+)</name>
        <dbReference type="ChEBI" id="CHEBI:57540"/>
    </ligand>
</feature>
<accession>A8RSK3</accession>
<feature type="binding site" evidence="10">
    <location>
        <position position="262"/>
    </location>
    <ligand>
        <name>substrate</name>
    </ligand>
</feature>
<keyword evidence="5 8" id="KW-0560">Oxidoreductase</keyword>
<feature type="binding site" evidence="10">
    <location>
        <position position="334"/>
    </location>
    <ligand>
        <name>substrate</name>
    </ligand>
</feature>
<dbReference type="InterPro" id="IPR036220">
    <property type="entry name" value="UDP-Glc/GDP-Man_DH_C_sf"/>
</dbReference>
<feature type="binding site" evidence="10">
    <location>
        <begin position="254"/>
        <end position="258"/>
    </location>
    <ligand>
        <name>substrate</name>
    </ligand>
</feature>
<comment type="pathway">
    <text evidence="1">Nucleotide-sugar biosynthesis; UDP-alpha-D-glucuronate biosynthesis; UDP-alpha-D-glucuronate from UDP-alpha-D-glucose: step 1/1.</text>
</comment>
<comment type="similarity">
    <text evidence="2 8">Belongs to the UDP-glucose/GDP-mannose dehydrogenase family.</text>
</comment>
<dbReference type="Gene3D" id="3.40.50.720">
    <property type="entry name" value="NAD(P)-binding Rossmann-like Domain"/>
    <property type="match status" value="2"/>
</dbReference>
<evidence type="ECO:0000313" key="14">
    <source>
        <dbReference type="Proteomes" id="UP000005396"/>
    </source>
</evidence>
<dbReference type="InterPro" id="IPR014027">
    <property type="entry name" value="UDP-Glc/GDP-Man_DH_C"/>
</dbReference>
<comment type="catalytic activity">
    <reaction evidence="7 8">
        <text>UDP-alpha-D-glucose + 2 NAD(+) + H2O = UDP-alpha-D-glucuronate + 2 NADH + 3 H(+)</text>
        <dbReference type="Rhea" id="RHEA:23596"/>
        <dbReference type="ChEBI" id="CHEBI:15377"/>
        <dbReference type="ChEBI" id="CHEBI:15378"/>
        <dbReference type="ChEBI" id="CHEBI:57540"/>
        <dbReference type="ChEBI" id="CHEBI:57945"/>
        <dbReference type="ChEBI" id="CHEBI:58052"/>
        <dbReference type="ChEBI" id="CHEBI:58885"/>
        <dbReference type="EC" id="1.1.1.22"/>
    </reaction>
</comment>
<dbReference type="eggNOG" id="COG1004">
    <property type="taxonomic scope" value="Bacteria"/>
</dbReference>
<dbReference type="AlphaFoldDB" id="A8RSK3"/>
<dbReference type="UniPathway" id="UPA00038">
    <property type="reaction ID" value="UER00491"/>
</dbReference>
<dbReference type="GO" id="GO:0000271">
    <property type="term" value="P:polysaccharide biosynthetic process"/>
    <property type="evidence" value="ECO:0007669"/>
    <property type="project" value="InterPro"/>
</dbReference>
<name>A8RSK3_ENTBW</name>
<dbReference type="EMBL" id="ABCC02000029">
    <property type="protein sequence ID" value="EDP16584.1"/>
    <property type="molecule type" value="Genomic_DNA"/>
</dbReference>
<dbReference type="GO" id="GO:0003979">
    <property type="term" value="F:UDP-glucose 6-dehydrogenase activity"/>
    <property type="evidence" value="ECO:0007669"/>
    <property type="project" value="UniProtKB-EC"/>
</dbReference>
<evidence type="ECO:0000313" key="13">
    <source>
        <dbReference type="EMBL" id="EDP16584.1"/>
    </source>
</evidence>
<feature type="binding site" evidence="10">
    <location>
        <begin position="148"/>
        <end position="151"/>
    </location>
    <ligand>
        <name>substrate</name>
    </ligand>
</feature>
<feature type="binding site" evidence="11">
    <location>
        <position position="268"/>
    </location>
    <ligand>
        <name>NAD(+)</name>
        <dbReference type="ChEBI" id="CHEBI:57540"/>
    </ligand>
</feature>
<organism evidence="13 14">
    <name type="scientific">Enterocloster bolteae (strain ATCC BAA-613 / DSM 15670 / CCUG 46953 / JCM 12243 / WAL 16351)</name>
    <name type="common">Clostridium bolteae</name>
    <dbReference type="NCBI Taxonomy" id="411902"/>
    <lineage>
        <taxon>Bacteria</taxon>
        <taxon>Bacillati</taxon>
        <taxon>Bacillota</taxon>
        <taxon>Clostridia</taxon>
        <taxon>Lachnospirales</taxon>
        <taxon>Lachnospiraceae</taxon>
        <taxon>Enterocloster</taxon>
    </lineage>
</organism>
<dbReference type="PIRSF" id="PIRSF500134">
    <property type="entry name" value="UDPglc_DH_bac"/>
    <property type="match status" value="1"/>
</dbReference>
<feature type="binding site" evidence="11">
    <location>
        <position position="341"/>
    </location>
    <ligand>
        <name>NAD(+)</name>
        <dbReference type="ChEBI" id="CHEBI:57540"/>
    </ligand>
</feature>
<dbReference type="InterPro" id="IPR001732">
    <property type="entry name" value="UDP-Glc/GDP-Man_DH_N"/>
</dbReference>
<feature type="domain" description="UDP-glucose/GDP-mannose dehydrogenase C-terminal" evidence="12">
    <location>
        <begin position="327"/>
        <end position="415"/>
    </location>
</feature>
<dbReference type="GO" id="GO:0006065">
    <property type="term" value="P:UDP-glucuronate biosynthetic process"/>
    <property type="evidence" value="ECO:0007669"/>
    <property type="project" value="UniProtKB-UniPathway"/>
</dbReference>
<dbReference type="Proteomes" id="UP000005396">
    <property type="component" value="Unassembled WGS sequence"/>
</dbReference>
<dbReference type="SUPFAM" id="SSF52413">
    <property type="entry name" value="UDP-glucose/GDP-mannose dehydrogenase C-terminal domain"/>
    <property type="match status" value="1"/>
</dbReference>